<keyword evidence="1" id="KW-0472">Membrane</keyword>
<evidence type="ECO:0000256" key="1">
    <source>
        <dbReference type="SAM" id="Phobius"/>
    </source>
</evidence>
<reference evidence="2" key="1">
    <citation type="submission" date="2021-01" db="EMBL/GenBank/DDBJ databases">
        <authorList>
            <person name="Kaushik A."/>
        </authorList>
    </citation>
    <scope>NUCLEOTIDE SEQUENCE</scope>
    <source>
        <strain evidence="2">Type strain: AG8-Rh-89/</strain>
    </source>
</reference>
<dbReference type="EMBL" id="CAJMWZ010004687">
    <property type="protein sequence ID" value="CAE6493734.1"/>
    <property type="molecule type" value="Genomic_DNA"/>
</dbReference>
<name>A0A8H3CWC4_9AGAM</name>
<sequence length="307" mass="34144">MNNLRKLTLDECAPIVPYLLEGVSFRLTHLDLLIPSQASYPVSQFLSSQPTIEELLIICQSNDLSALSPDALPSLRNLSAPLTLLPTLLAFRLPHIARLSILGVMTHSDELIILSLLLALFNPPESLMLVVKVRVGANAITIADISRGLSILGEGAPFITLLALAKYGDQIGQDELQDMFIYALPHFPNLKQLNLMSRPMPQGADTRNPQVEPVRTPSGILSLLYNALAYLYSMLVNTPILFYFFSSRHAQQIGDDQTQNQPNPNLDPFYDRSCHQQIIMAWRQVHPKLEFVVFPGGKYKVKSRGSS</sequence>
<evidence type="ECO:0000313" key="2">
    <source>
        <dbReference type="EMBL" id="CAE6493734.1"/>
    </source>
</evidence>
<feature type="transmembrane region" description="Helical" evidence="1">
    <location>
        <begin position="223"/>
        <end position="245"/>
    </location>
</feature>
<dbReference type="SUPFAM" id="SSF52047">
    <property type="entry name" value="RNI-like"/>
    <property type="match status" value="1"/>
</dbReference>
<comment type="caution">
    <text evidence="2">The sequence shown here is derived from an EMBL/GenBank/DDBJ whole genome shotgun (WGS) entry which is preliminary data.</text>
</comment>
<dbReference type="Proteomes" id="UP000663850">
    <property type="component" value="Unassembled WGS sequence"/>
</dbReference>
<gene>
    <name evidence="2" type="ORF">RDB_LOCUS87626</name>
</gene>
<protein>
    <submittedName>
        <fullName evidence="2">Uncharacterized protein</fullName>
    </submittedName>
</protein>
<dbReference type="AlphaFoldDB" id="A0A8H3CWC4"/>
<accession>A0A8H3CWC4</accession>
<keyword evidence="1" id="KW-0812">Transmembrane</keyword>
<proteinExistence type="predicted"/>
<keyword evidence="1" id="KW-1133">Transmembrane helix</keyword>
<evidence type="ECO:0000313" key="3">
    <source>
        <dbReference type="Proteomes" id="UP000663850"/>
    </source>
</evidence>
<organism evidence="2 3">
    <name type="scientific">Rhizoctonia solani</name>
    <dbReference type="NCBI Taxonomy" id="456999"/>
    <lineage>
        <taxon>Eukaryota</taxon>
        <taxon>Fungi</taxon>
        <taxon>Dikarya</taxon>
        <taxon>Basidiomycota</taxon>
        <taxon>Agaricomycotina</taxon>
        <taxon>Agaricomycetes</taxon>
        <taxon>Cantharellales</taxon>
        <taxon>Ceratobasidiaceae</taxon>
        <taxon>Rhizoctonia</taxon>
    </lineage>
</organism>